<organism evidence="1 2">
    <name type="scientific">Streptomyces endophyticus</name>
    <dbReference type="NCBI Taxonomy" id="714166"/>
    <lineage>
        <taxon>Bacteria</taxon>
        <taxon>Bacillati</taxon>
        <taxon>Actinomycetota</taxon>
        <taxon>Actinomycetes</taxon>
        <taxon>Kitasatosporales</taxon>
        <taxon>Streptomycetaceae</taxon>
        <taxon>Streptomyces</taxon>
    </lineage>
</organism>
<evidence type="ECO:0000313" key="2">
    <source>
        <dbReference type="Proteomes" id="UP001354931"/>
    </source>
</evidence>
<dbReference type="RefSeq" id="WP_326015109.1">
    <property type="nucleotide sequence ID" value="NZ_JAOZYC010000057.1"/>
</dbReference>
<name>A0ABU6F229_9ACTN</name>
<proteinExistence type="predicted"/>
<comment type="caution">
    <text evidence="1">The sequence shown here is derived from an EMBL/GenBank/DDBJ whole genome shotgun (WGS) entry which is preliminary data.</text>
</comment>
<reference evidence="1 2" key="1">
    <citation type="submission" date="2022-10" db="EMBL/GenBank/DDBJ databases">
        <authorList>
            <person name="Xie J."/>
            <person name="Shen N."/>
        </authorList>
    </citation>
    <scope>NUCLEOTIDE SEQUENCE [LARGE SCALE GENOMIC DNA]</scope>
    <source>
        <strain evidence="1 2">YIM65594</strain>
    </source>
</reference>
<dbReference type="SUPFAM" id="SSF51735">
    <property type="entry name" value="NAD(P)-binding Rossmann-fold domains"/>
    <property type="match status" value="1"/>
</dbReference>
<dbReference type="InterPro" id="IPR002347">
    <property type="entry name" value="SDR_fam"/>
</dbReference>
<gene>
    <name evidence="1" type="ORF">OKJ99_07920</name>
</gene>
<dbReference type="InterPro" id="IPR036291">
    <property type="entry name" value="NAD(P)-bd_dom_sf"/>
</dbReference>
<keyword evidence="2" id="KW-1185">Reference proteome</keyword>
<dbReference type="Gene3D" id="3.40.50.720">
    <property type="entry name" value="NAD(P)-binding Rossmann-like Domain"/>
    <property type="match status" value="1"/>
</dbReference>
<feature type="non-terminal residue" evidence="1">
    <location>
        <position position="131"/>
    </location>
</feature>
<dbReference type="Pfam" id="PF00106">
    <property type="entry name" value="adh_short"/>
    <property type="match status" value="1"/>
</dbReference>
<protein>
    <submittedName>
        <fullName evidence="1">SDR family NAD(P)-dependent oxidoreductase</fullName>
    </submittedName>
</protein>
<accession>A0ABU6F229</accession>
<evidence type="ECO:0000313" key="1">
    <source>
        <dbReference type="EMBL" id="MEB8337440.1"/>
    </source>
</evidence>
<dbReference type="EMBL" id="JAOZYC010000057">
    <property type="protein sequence ID" value="MEB8337440.1"/>
    <property type="molecule type" value="Genomic_DNA"/>
</dbReference>
<dbReference type="Proteomes" id="UP001354931">
    <property type="component" value="Unassembled WGS sequence"/>
</dbReference>
<sequence length="131" mass="13144">MAKPVVVVIGVGGMGREIARRQGSGARLVVADFDGELLAAAADELTADGYEVTPVRVDVSDRASVAALAARSAALGPVTQVAHTAGLSPVQAPTAAVLAVDLLGVALGPVVKLPSSPEGRRRGVWGVRSQG</sequence>